<dbReference type="InterPro" id="IPR050428">
    <property type="entry name" value="TCS_sensor_his_kinase"/>
</dbReference>
<evidence type="ECO:0000259" key="14">
    <source>
        <dbReference type="PROSITE" id="PS50109"/>
    </source>
</evidence>
<gene>
    <name evidence="15" type="ORF">FH607_003700</name>
</gene>
<dbReference type="Pfam" id="PF00512">
    <property type="entry name" value="HisKA"/>
    <property type="match status" value="1"/>
</dbReference>
<dbReference type="Gene3D" id="6.10.340.10">
    <property type="match status" value="1"/>
</dbReference>
<dbReference type="CDD" id="cd00082">
    <property type="entry name" value="HisKA"/>
    <property type="match status" value="1"/>
</dbReference>
<evidence type="ECO:0000313" key="16">
    <source>
        <dbReference type="Proteomes" id="UP000314251"/>
    </source>
</evidence>
<dbReference type="GO" id="GO:0000155">
    <property type="term" value="F:phosphorelay sensor kinase activity"/>
    <property type="evidence" value="ECO:0007669"/>
    <property type="project" value="InterPro"/>
</dbReference>
<name>A0A5N6AMW9_9ACTN</name>
<evidence type="ECO:0000256" key="10">
    <source>
        <dbReference type="ARBA" id="ARBA00023012"/>
    </source>
</evidence>
<organism evidence="15 16">
    <name type="scientific">Streptomyces mimosae</name>
    <dbReference type="NCBI Taxonomy" id="2586635"/>
    <lineage>
        <taxon>Bacteria</taxon>
        <taxon>Bacillati</taxon>
        <taxon>Actinomycetota</taxon>
        <taxon>Actinomycetes</taxon>
        <taxon>Kitasatosporales</taxon>
        <taxon>Streptomycetaceae</taxon>
        <taxon>Streptomyces</taxon>
    </lineage>
</organism>
<dbReference type="InterPro" id="IPR003661">
    <property type="entry name" value="HisK_dim/P_dom"/>
</dbReference>
<protein>
    <recommendedName>
        <fullName evidence="4">histidine kinase</fullName>
        <ecNumber evidence="4">2.7.13.3</ecNumber>
    </recommendedName>
</protein>
<dbReference type="FunFam" id="1.10.287.130:FF:000001">
    <property type="entry name" value="Two-component sensor histidine kinase"/>
    <property type="match status" value="1"/>
</dbReference>
<dbReference type="SMART" id="SM00388">
    <property type="entry name" value="HisKA"/>
    <property type="match status" value="1"/>
</dbReference>
<evidence type="ECO:0000256" key="11">
    <source>
        <dbReference type="ARBA" id="ARBA00023136"/>
    </source>
</evidence>
<dbReference type="GO" id="GO:0005886">
    <property type="term" value="C:plasma membrane"/>
    <property type="evidence" value="ECO:0007669"/>
    <property type="project" value="UniProtKB-SubCell"/>
</dbReference>
<keyword evidence="10" id="KW-0902">Two-component regulatory system</keyword>
<dbReference type="PRINTS" id="PR00344">
    <property type="entry name" value="BCTRLSENSOR"/>
</dbReference>
<keyword evidence="6" id="KW-0808">Transferase</keyword>
<comment type="subcellular location">
    <subcellularLocation>
        <location evidence="3">Cell membrane</location>
    </subcellularLocation>
</comment>
<reference evidence="15" key="1">
    <citation type="submission" date="2019-10" db="EMBL/GenBank/DDBJ databases">
        <title>Nonomuraea sp. nov., isolated from Phyllanthus amarus.</title>
        <authorList>
            <person name="Klykleung N."/>
            <person name="Tanasupawat S."/>
        </authorList>
    </citation>
    <scope>NUCLEOTIDE SEQUENCE [LARGE SCALE GENOMIC DNA]</scope>
    <source>
        <strain evidence="15">3MP-10</strain>
    </source>
</reference>
<comment type="cofactor">
    <cofactor evidence="2">
        <name>a divalent metal cation</name>
        <dbReference type="ChEBI" id="CHEBI:60240"/>
    </cofactor>
</comment>
<evidence type="ECO:0000256" key="2">
    <source>
        <dbReference type="ARBA" id="ARBA00001968"/>
    </source>
</evidence>
<dbReference type="FunFam" id="3.30.565.10:FF:000006">
    <property type="entry name" value="Sensor histidine kinase WalK"/>
    <property type="match status" value="1"/>
</dbReference>
<evidence type="ECO:0000256" key="3">
    <source>
        <dbReference type="ARBA" id="ARBA00004236"/>
    </source>
</evidence>
<dbReference type="InterPro" id="IPR004358">
    <property type="entry name" value="Sig_transdc_His_kin-like_C"/>
</dbReference>
<dbReference type="AlphaFoldDB" id="A0A5N6AMW9"/>
<dbReference type="Proteomes" id="UP000314251">
    <property type="component" value="Unassembled WGS sequence"/>
</dbReference>
<sequence>MLQRWPLRRKLIFGTTTLVLVPLILSAAVTVLSLRASLYKRLDEDVRTGLQLAIGPEGVGPDAGSPEDDGPERAGPRPRVDSLEVVFAADGSTVSSAYVGRDGSTVSLTPAQLSEIAAAVEDEGTPATVELGGEIGSFRVAAQSVEDSLVVAGLSTRDVSATVASLSSILVVVVGAALLVAVLGLAWLVTAALRPLRRIADTAERVSRRPLEAGAVTMPERAGLAEDSRTEVGRVGAALDTLLNHVEAALMSRQESEDRLRAFVADASHELRTPLASVRGYALLAQSDETEMSATQARSLDRIGSEAERMASLVEDLLLLARLDAGQALRREPVDVSLLAIETADDAHAAYPDHEWLVEVDESIEVVGDEHRLRQVLINLLGNAGKHTPAGTRVTTSVTDGTEAVRIVVADDGPGIDPGLLPKLFDRFTRGDLARNRTSGSTGLGLSIAAAIVRAHGGNIVVESDHNGTEFTVTLPPEGHGPAPE</sequence>
<comment type="caution">
    <text evidence="15">The sequence shown here is derived from an EMBL/GenBank/DDBJ whole genome shotgun (WGS) entry which is preliminary data.</text>
</comment>
<dbReference type="EMBL" id="VDLY02000002">
    <property type="protein sequence ID" value="KAB8169984.1"/>
    <property type="molecule type" value="Genomic_DNA"/>
</dbReference>
<evidence type="ECO:0000256" key="1">
    <source>
        <dbReference type="ARBA" id="ARBA00000085"/>
    </source>
</evidence>
<evidence type="ECO:0000256" key="7">
    <source>
        <dbReference type="ARBA" id="ARBA00022692"/>
    </source>
</evidence>
<evidence type="ECO:0000256" key="12">
    <source>
        <dbReference type="SAM" id="MobiDB-lite"/>
    </source>
</evidence>
<dbReference type="InterPro" id="IPR036890">
    <property type="entry name" value="HATPase_C_sf"/>
</dbReference>
<dbReference type="InterPro" id="IPR003594">
    <property type="entry name" value="HATPase_dom"/>
</dbReference>
<evidence type="ECO:0000256" key="4">
    <source>
        <dbReference type="ARBA" id="ARBA00012438"/>
    </source>
</evidence>
<keyword evidence="16" id="KW-1185">Reference proteome</keyword>
<dbReference type="PANTHER" id="PTHR45436:SF5">
    <property type="entry name" value="SENSOR HISTIDINE KINASE TRCS"/>
    <property type="match status" value="1"/>
</dbReference>
<dbReference type="SUPFAM" id="SSF55874">
    <property type="entry name" value="ATPase domain of HSP90 chaperone/DNA topoisomerase II/histidine kinase"/>
    <property type="match status" value="1"/>
</dbReference>
<evidence type="ECO:0000313" key="15">
    <source>
        <dbReference type="EMBL" id="KAB8169984.1"/>
    </source>
</evidence>
<dbReference type="OrthoDB" id="9786919at2"/>
<dbReference type="SMART" id="SM00387">
    <property type="entry name" value="HATPase_c"/>
    <property type="match status" value="1"/>
</dbReference>
<dbReference type="Gene3D" id="1.10.287.130">
    <property type="match status" value="1"/>
</dbReference>
<dbReference type="Gene3D" id="3.30.565.10">
    <property type="entry name" value="Histidine kinase-like ATPase, C-terminal domain"/>
    <property type="match status" value="1"/>
</dbReference>
<keyword evidence="11 13" id="KW-0472">Membrane</keyword>
<keyword evidence="7 13" id="KW-0812">Transmembrane</keyword>
<accession>A0A5N6AMW9</accession>
<dbReference type="PROSITE" id="PS50109">
    <property type="entry name" value="HIS_KIN"/>
    <property type="match status" value="1"/>
</dbReference>
<dbReference type="Pfam" id="PF02518">
    <property type="entry name" value="HATPase_c"/>
    <property type="match status" value="1"/>
</dbReference>
<feature type="transmembrane region" description="Helical" evidence="13">
    <location>
        <begin position="166"/>
        <end position="189"/>
    </location>
</feature>
<keyword evidence="9 13" id="KW-1133">Transmembrane helix</keyword>
<comment type="catalytic activity">
    <reaction evidence="1">
        <text>ATP + protein L-histidine = ADP + protein N-phospho-L-histidine.</text>
        <dbReference type="EC" id="2.7.13.3"/>
    </reaction>
</comment>
<keyword evidence="5" id="KW-0597">Phosphoprotein</keyword>
<feature type="region of interest" description="Disordered" evidence="12">
    <location>
        <begin position="53"/>
        <end position="78"/>
    </location>
</feature>
<dbReference type="CDD" id="cd00075">
    <property type="entry name" value="HATPase"/>
    <property type="match status" value="1"/>
</dbReference>
<evidence type="ECO:0000256" key="5">
    <source>
        <dbReference type="ARBA" id="ARBA00022553"/>
    </source>
</evidence>
<dbReference type="InterPro" id="IPR005467">
    <property type="entry name" value="His_kinase_dom"/>
</dbReference>
<evidence type="ECO:0000256" key="6">
    <source>
        <dbReference type="ARBA" id="ARBA00022679"/>
    </source>
</evidence>
<feature type="domain" description="Histidine kinase" evidence="14">
    <location>
        <begin position="266"/>
        <end position="479"/>
    </location>
</feature>
<dbReference type="InterPro" id="IPR036097">
    <property type="entry name" value="HisK_dim/P_sf"/>
</dbReference>
<proteinExistence type="predicted"/>
<dbReference type="PANTHER" id="PTHR45436">
    <property type="entry name" value="SENSOR HISTIDINE KINASE YKOH"/>
    <property type="match status" value="1"/>
</dbReference>
<dbReference type="GO" id="GO:0005509">
    <property type="term" value="F:calcium ion binding"/>
    <property type="evidence" value="ECO:0007669"/>
    <property type="project" value="UniProtKB-ARBA"/>
</dbReference>
<dbReference type="SUPFAM" id="SSF47384">
    <property type="entry name" value="Homodimeric domain of signal transducing histidine kinase"/>
    <property type="match status" value="1"/>
</dbReference>
<evidence type="ECO:0000256" key="13">
    <source>
        <dbReference type="SAM" id="Phobius"/>
    </source>
</evidence>
<evidence type="ECO:0000256" key="8">
    <source>
        <dbReference type="ARBA" id="ARBA00022777"/>
    </source>
</evidence>
<dbReference type="EC" id="2.7.13.3" evidence="4"/>
<keyword evidence="8" id="KW-0418">Kinase</keyword>
<evidence type="ECO:0000256" key="9">
    <source>
        <dbReference type="ARBA" id="ARBA00022989"/>
    </source>
</evidence>